<keyword evidence="1" id="KW-1015">Disulfide bond</keyword>
<dbReference type="InterPro" id="IPR000884">
    <property type="entry name" value="TSP1_rpt"/>
</dbReference>
<feature type="compositionally biased region" description="Acidic residues" evidence="2">
    <location>
        <begin position="382"/>
        <end position="393"/>
    </location>
</feature>
<feature type="region of interest" description="Disordered" evidence="2">
    <location>
        <begin position="2541"/>
        <end position="2676"/>
    </location>
</feature>
<feature type="region of interest" description="Disordered" evidence="2">
    <location>
        <begin position="1325"/>
        <end position="1353"/>
    </location>
</feature>
<dbReference type="Proteomes" id="UP001158576">
    <property type="component" value="Chromosome 2"/>
</dbReference>
<dbReference type="SUPFAM" id="SSF54001">
    <property type="entry name" value="Cysteine proteinases"/>
    <property type="match status" value="1"/>
</dbReference>
<dbReference type="InterPro" id="IPR038765">
    <property type="entry name" value="Papain-like_cys_pep_sf"/>
</dbReference>
<evidence type="ECO:0000259" key="3">
    <source>
        <dbReference type="PROSITE" id="PS50958"/>
    </source>
</evidence>
<feature type="region of interest" description="Disordered" evidence="2">
    <location>
        <begin position="785"/>
        <end position="810"/>
    </location>
</feature>
<feature type="compositionally biased region" description="Low complexity" evidence="2">
    <location>
        <begin position="394"/>
        <end position="423"/>
    </location>
</feature>
<dbReference type="PROSITE" id="PS50958">
    <property type="entry name" value="SMB_2"/>
    <property type="match status" value="1"/>
</dbReference>
<feature type="compositionally biased region" description="Low complexity" evidence="2">
    <location>
        <begin position="339"/>
        <end position="381"/>
    </location>
</feature>
<feature type="region of interest" description="Disordered" evidence="2">
    <location>
        <begin position="329"/>
        <end position="423"/>
    </location>
</feature>
<dbReference type="Gene3D" id="3.90.70.10">
    <property type="entry name" value="Cysteine proteinases"/>
    <property type="match status" value="1"/>
</dbReference>
<accession>A0ABN7T3S9</accession>
<feature type="compositionally biased region" description="Polar residues" evidence="2">
    <location>
        <begin position="1082"/>
        <end position="1097"/>
    </location>
</feature>
<feature type="compositionally biased region" description="Low complexity" evidence="2">
    <location>
        <begin position="1233"/>
        <end position="1267"/>
    </location>
</feature>
<reference evidence="4 5" key="1">
    <citation type="submission" date="2021-04" db="EMBL/GenBank/DDBJ databases">
        <authorList>
            <person name="Bliznina A."/>
        </authorList>
    </citation>
    <scope>NUCLEOTIDE SEQUENCE [LARGE SCALE GENOMIC DNA]</scope>
</reference>
<dbReference type="PROSITE" id="PS00524">
    <property type="entry name" value="SMB_1"/>
    <property type="match status" value="1"/>
</dbReference>
<evidence type="ECO:0000313" key="5">
    <source>
        <dbReference type="Proteomes" id="UP001158576"/>
    </source>
</evidence>
<organism evidence="4 5">
    <name type="scientific">Oikopleura dioica</name>
    <name type="common">Tunicate</name>
    <dbReference type="NCBI Taxonomy" id="34765"/>
    <lineage>
        <taxon>Eukaryota</taxon>
        <taxon>Metazoa</taxon>
        <taxon>Chordata</taxon>
        <taxon>Tunicata</taxon>
        <taxon>Appendicularia</taxon>
        <taxon>Copelata</taxon>
        <taxon>Oikopleuridae</taxon>
        <taxon>Oikopleura</taxon>
    </lineage>
</organism>
<feature type="domain" description="SMB" evidence="3">
    <location>
        <begin position="2946"/>
        <end position="2995"/>
    </location>
</feature>
<dbReference type="InterPro" id="IPR000668">
    <property type="entry name" value="Peptidase_C1A_C"/>
</dbReference>
<evidence type="ECO:0000256" key="1">
    <source>
        <dbReference type="ARBA" id="ARBA00023157"/>
    </source>
</evidence>
<feature type="compositionally biased region" description="Low complexity" evidence="2">
    <location>
        <begin position="1186"/>
        <end position="1201"/>
    </location>
</feature>
<evidence type="ECO:0000313" key="4">
    <source>
        <dbReference type="EMBL" id="CAG5109986.1"/>
    </source>
</evidence>
<sequence length="3349" mass="363464">MKLVKIFGLVGLSSGEDYRSDERNNLPGPFGRLARRNVPCQWAGWCDWSPCGASCGKNAVQSRTRECICDGLIDPASRGCIGEAHEGKPCGDIECPEEKDECPTGDWMPWSECSATCGDGSRSRSRDCVCPDGKSPDECGGCGDELLSEDEPCNNGVCPSACVWDGWSTWSECTASCGPGNQIRKRDFPPGCDDYSFKTGHGDMPPPEPIVSYIDFSVNDDSDYWPAAESYDASGDLPWTGGEFDYSSGDGPSLRPDYNVYPDGSEVPMPDENYPDIDETFDINVSSEIEVVTTSSPQSEDVDPIIFDSGSIFTTANYYYGGESETVAPIVEEPEPNETTSTTSTTRTSTATTTTTEKTTTSTTSSASTTTTPKKTTASVIEEIDADETEAEDTFSSSSSSSISSSSESSTSESSQPCECSEESSSPCSCVSEFIEEPDPDHSAPILDCDILSGERCAPETTTEIPEIETTPEDLEATTESSPDYYTATEVICNTTEIEEIDETTMELAIETTPEPLIETTTKESGPDFITVLDCNTTESPENPVTTPMTIETTMAEIIETTVAEIAETTQPKLETSFVTELDCDTIEPTEAPDCNCEDDECPNVCPPECDSPQCAPKPNCDNSPNCNPEDIESTTEPDNGLTFELTTAEPAGPYVTYFDNQGPLVTTEGPPGPPEEPELCVEPWSEWSPCDCIEERSMRSRERICFCELCLEDLFEEEICTEPCEEAKPTTASPKPSTSEPNPTTSKLEPIRTTISMGTSITTNRMELPVNSDLPTLAKLTTSHTISTSTEDDSTTRQSTNHETWTANSNDDLYDASTWPSSSPETDALSTVTEYWTESGLTSSPDTTFAPLMETTMTHLDELEATTKIATTPSPSFSLETTQKTILEKTDRWSTEAITDDEEDDCNCDDFEASGDDESGSGYKSCCKISPTILPREPIIEESTTELDVFAETTEGFQTESPFVEITTQDISFTTQSALETSLPNESTTEEYITVWDCNTTESADDQTPFSDETTAYSTTELEFSSGQSIEQTTIPVQTSSTIQPTGNCDGKCGEEIPLPKTTEIPDCQECETEDEDSEPKTSSAEVTTSITTTDSDCNCDEEENCIHSNSSSSSTSSQKISTTTVTTSTTTRSTKSESTTSTSASTKSPLTEKSKDCECTEKHGCDAAPDKTSTSTVHSKEETSTTTSTKQMSTTTSATISTPNISEDCDCKNNSDCECQPVTTTDYIEITTTPTEESSTTTTTSTTTSSTTTSSTTTTSTTTTTKPELISIPGRPDIIIGNNNNEQVTSGSNLISPPLEPTASAPEACDKGNWEPWGPCSTTCGEEGTRTRKRPCGSGCDADKEDERPEETGPCDASDCAPCPKKECDCSVPACDRPKDCECPDELKEMCAWTEWSGFCGCSASCDEGIQARTRKCFCGDEEAIGLPQPGCEGEPQEEVPCNEGPCDPTENCLENGLVCSPGQWSDFGPCDAPCGETRQQTRERSCECPEGIPADHEECGCGETSECKTCRGECDNNPEPWTSWSPCECEMENPERSRFRECDSCDDSVPLVETETCPPGECVPEMSLDDCLGDWEDWGPCDAVCGVGTRTRERPCKCGQPGCPGCEETSEEEECIGDQEPCEAGPWSEFGECDAKCDEPGQQFRNRECFCPPGIDEDHPDCGCESTSECKSCIGNCNCPTDGSGYRERVRYNPCDPNPDAPPEVLTEPCAEEPIMCVASEWSEFGECDAECDGFGQMTRSRECACPEGADEDDEECGCGELTECKSCQGKPCNCWGEWAPWSPCDGPCGGGVRTRESQNICDEGVEPKIEEEECEEIICTPGEWSEWTECDAEPGEYGQKFRERDCTCPPGGDELNPDCGCGDLKECLSCKGESLCEWSPWSEPKAPCTATCGGGTQPRDRTCNERPKSFESPEAPRRTCEKIPDIEEGCPGAFTEQTPCSFDACPPKCEFGEWSCWSECSATCGGGKMSRERPCNCPEGVPESECENNGQCDGEPIEEQDCNTDVTCPPDCEFGDDWAPWGPCTTTCGPGSRQREKECDCKSSDSCDGCEVPEGSNPDDFLETGDCPNAPCTCWGDWAPWSECPNSCGTDTRTRERPCICEDEDCNEEDNIEQELCPGDSCMWSCWSEWTECLGGVNSLEGPPCGESTKKRTRTCDCPPGVDESECGCEGPSEEEEPCDLGSCEDLCYTQWSPWSPCGECGGLSTRERECMCDAEWCQFTTTEMNECPDFKCKPGQWSDWSPCTATCGPRAIMTKTRDCNCPEGANPIACGCDQDLVKERKCPNVPDECPPECTDWCNWSECECKTGQQTRVRECDENVCQGREETPECQEREDRTCPDGSCDKPNCGWTEWCSWSDCDVTCGSGGTRVRTRNCDCEDECSQDERDEGCPGDAIEEEPCVEVPPCDFEGSGGNPPVIGEGTPNLGPTGSGDDSGVDSECGEDEDCNGDSECTGPDCSGTTNYDGNPPLEPEPECEETLGPWCDWSDCMEYEDDNPYFEGQCFQSRSRECLCGDCADEEVIETEPCPCPDDDAPECENDDCAPEGSGSEPCPDDNCPEGSGEAPEEAPEDCDDEKEAPPVDECPEGSPCNDKEECPEGSPCDENDECPEGSPCDDDDEAPELPSGDGGDEECDENTGCDEGSGAPPIIDLDTTPLPPPTTTSAEETEPPCDNNDNGGCSWNEWCGWSECVGGGPPDCFRVRVRTCDCPTPCPGEDIEKEPCPCPECSSDNPDRPPDCDADCTPGPATEVTPEDLTTPQIQEYLSTVPPTMLTTAPPTDDFDGSGDCDDDDCTMEGSSDIPCRDCPDCEGCVPSSGDGSDNECPSTPWAEWTECSCENNQRERFRGCVEDGLCTCPDIVESEPCPEEELTECTCEFDEWCPWSECTKPCNGGTMTRSRNCPCGNCDGDAYEVQDCNTQCCPDLPEAPEDGRYCSSRINYRTKEPAVCCDERNDDCTFDMGDGRKCFCDNYCAREESDCCPDYAETCLDIPPTALPPPVYTTREPSLDLDSPTGPCYDSTGTRIVPISTETRENCNSCRCRLQPDGSLRFSCDTNICLIDPELIATVNAADRQDATSWTAGNYSFFWGKTLNHGYRNYLGTAPPSDFAEACETLEVTELPSSFDFTSPADHVIPQNLHQEDCGASFAFSFFNLVNFKLLSTNQRAFHGDVLEVLKSCGNGCIPGDVLDIHHAAKTGFWPDSDGSNVCPMFDSCVRVSGAKRLACVDDIKREVLTVGPVIAYLNVSRDFFVYQDGIYSPTVQTPATQTNSQLHSVVLVGWGEGYWLARNSWGDDSRDNESAWGMCLNDGGRERCGFVKLASGIIDSSYVVTIPVDTSDCDHSGEYNES</sequence>
<dbReference type="SUPFAM" id="SSF82895">
    <property type="entry name" value="TSP-1 type 1 repeat"/>
    <property type="match status" value="12"/>
</dbReference>
<dbReference type="InterPro" id="IPR051418">
    <property type="entry name" value="Spondin/Thrombospondin_T1"/>
</dbReference>
<dbReference type="PANTHER" id="PTHR11311">
    <property type="entry name" value="SPONDIN"/>
    <property type="match status" value="1"/>
</dbReference>
<dbReference type="Gene3D" id="2.20.100.10">
    <property type="entry name" value="Thrombospondin type-1 (TSP1) repeat"/>
    <property type="match status" value="12"/>
</dbReference>
<name>A0ABN7T3S9_OIKDI</name>
<dbReference type="SMART" id="SM00645">
    <property type="entry name" value="Pept_C1"/>
    <property type="match status" value="1"/>
</dbReference>
<dbReference type="Pfam" id="PF00090">
    <property type="entry name" value="TSP_1"/>
    <property type="match status" value="13"/>
</dbReference>
<feature type="compositionally biased region" description="Polar residues" evidence="2">
    <location>
        <begin position="731"/>
        <end position="749"/>
    </location>
</feature>
<dbReference type="InterPro" id="IPR036383">
    <property type="entry name" value="TSP1_rpt_sf"/>
</dbReference>
<feature type="region of interest" description="Disordered" evidence="2">
    <location>
        <begin position="1109"/>
        <end position="1153"/>
    </location>
</feature>
<feature type="region of interest" description="Disordered" evidence="2">
    <location>
        <begin position="2415"/>
        <end position="2480"/>
    </location>
</feature>
<feature type="region of interest" description="Disordered" evidence="2">
    <location>
        <begin position="1040"/>
        <end position="1097"/>
    </location>
</feature>
<feature type="region of interest" description="Disordered" evidence="2">
    <location>
        <begin position="726"/>
        <end position="749"/>
    </location>
</feature>
<gene>
    <name evidence="4" type="ORF">OKIOD_LOCUS13209</name>
</gene>
<feature type="compositionally biased region" description="Low complexity" evidence="2">
    <location>
        <begin position="1110"/>
        <end position="1151"/>
    </location>
</feature>
<feature type="compositionally biased region" description="Basic and acidic residues" evidence="2">
    <location>
        <begin position="1343"/>
        <end position="1353"/>
    </location>
</feature>
<proteinExistence type="predicted"/>
<protein>
    <submittedName>
        <fullName evidence="4">Oidioi.mRNA.OKI2018_I69.chr2.g4444.t1.cds</fullName>
    </submittedName>
</protein>
<feature type="region of interest" description="Disordered" evidence="2">
    <location>
        <begin position="1168"/>
        <end position="1204"/>
    </location>
</feature>
<feature type="compositionally biased region" description="Polar residues" evidence="2">
    <location>
        <begin position="1283"/>
        <end position="1297"/>
    </location>
</feature>
<evidence type="ECO:0000256" key="2">
    <source>
        <dbReference type="SAM" id="MobiDB-lite"/>
    </source>
</evidence>
<dbReference type="PROSITE" id="PS50092">
    <property type="entry name" value="TSP1"/>
    <property type="match status" value="25"/>
</dbReference>
<feature type="compositionally biased region" description="Acidic residues" evidence="2">
    <location>
        <begin position="2567"/>
        <end position="2579"/>
    </location>
</feature>
<dbReference type="SMART" id="SM00209">
    <property type="entry name" value="TSP1"/>
    <property type="match status" value="26"/>
</dbReference>
<dbReference type="PANTHER" id="PTHR11311:SF15">
    <property type="entry name" value="SPONDIN-2"/>
    <property type="match status" value="1"/>
</dbReference>
<feature type="compositionally biased region" description="Acidic residues" evidence="2">
    <location>
        <begin position="1068"/>
        <end position="1079"/>
    </location>
</feature>
<feature type="compositionally biased region" description="Acidic residues" evidence="2">
    <location>
        <begin position="2600"/>
        <end position="2624"/>
    </location>
</feature>
<feature type="compositionally biased region" description="Acidic residues" evidence="2">
    <location>
        <begin position="2438"/>
        <end position="2452"/>
    </location>
</feature>
<keyword evidence="5" id="KW-1185">Reference proteome</keyword>
<feature type="region of interest" description="Disordered" evidence="2">
    <location>
        <begin position="1232"/>
        <end position="1312"/>
    </location>
</feature>
<feature type="compositionally biased region" description="Acidic residues" evidence="2">
    <location>
        <begin position="2631"/>
        <end position="2641"/>
    </location>
</feature>
<dbReference type="InterPro" id="IPR001212">
    <property type="entry name" value="Somatomedin_B_dom"/>
</dbReference>
<dbReference type="EMBL" id="OU015567">
    <property type="protein sequence ID" value="CAG5109986.1"/>
    <property type="molecule type" value="Genomic_DNA"/>
</dbReference>